<evidence type="ECO:0000313" key="2">
    <source>
        <dbReference type="Proteomes" id="UP000068137"/>
    </source>
</evidence>
<dbReference type="GeneID" id="84894855"/>
<proteinExistence type="predicted"/>
<dbReference type="RefSeq" id="WP_053962026.1">
    <property type="nucleotide sequence ID" value="NZ_CP009312.1"/>
</dbReference>
<accession>A0A0M4MC71</accession>
<dbReference type="Proteomes" id="UP000068137">
    <property type="component" value="Chromosome"/>
</dbReference>
<protein>
    <submittedName>
        <fullName evidence="1">Uncharacterized protein</fullName>
    </submittedName>
</protein>
<sequence>MNINAEFRALKQLSGLTSQHIADKFDVGLRTAQRYETEYTPRSEIMEYLRSIVEDDTQYVEEVLDGIEADIHEANEQLGEVRNPGAVRLLRYLNSHYYYQANGVEAIPYERYTARLGRIISALILDGYEIEYEYYTTEEG</sequence>
<reference evidence="1 2" key="1">
    <citation type="journal article" date="2015" name="Genome Announc.">
        <title>Complete Genome Sequences for Two Strains of a Novel Fastidious, Partially Acid-Fast, Gram-Positive Corynebacterineae Bacterium, Derived from Human Clinical Samples.</title>
        <authorList>
            <person name="Nicholson A.C."/>
            <person name="Bell M."/>
            <person name="Humrighouse B.W."/>
            <person name="McQuiston J.R."/>
        </authorList>
    </citation>
    <scope>NUCLEOTIDE SEQUENCE [LARGE SCALE GENOMIC DNA]</scope>
    <source>
        <strain evidence="1 2">X1698</strain>
    </source>
</reference>
<dbReference type="EMBL" id="CP012390">
    <property type="protein sequence ID" value="ALE19033.1"/>
    <property type="molecule type" value="Genomic_DNA"/>
</dbReference>
<dbReference type="KEGG" id="cbq:AL705_04685"/>
<organism evidence="1 2">
    <name type="scientific">Lawsonella clevelandensis</name>
    <dbReference type="NCBI Taxonomy" id="1528099"/>
    <lineage>
        <taxon>Bacteria</taxon>
        <taxon>Bacillati</taxon>
        <taxon>Actinomycetota</taxon>
        <taxon>Actinomycetes</taxon>
        <taxon>Mycobacteriales</taxon>
        <taxon>Lawsonellaceae</taxon>
        <taxon>Lawsonella</taxon>
    </lineage>
</organism>
<dbReference type="AlphaFoldDB" id="A0A0M4MC71"/>
<gene>
    <name evidence="1" type="ORF">AL705_04685</name>
</gene>
<evidence type="ECO:0000313" key="1">
    <source>
        <dbReference type="EMBL" id="ALE19033.1"/>
    </source>
</evidence>
<name>A0A0M4MC71_9ACTN</name>